<evidence type="ECO:0000256" key="6">
    <source>
        <dbReference type="SAM" id="Phobius"/>
    </source>
</evidence>
<evidence type="ECO:0000256" key="3">
    <source>
        <dbReference type="ARBA" id="ARBA00022748"/>
    </source>
</evidence>
<feature type="non-terminal residue" evidence="8">
    <location>
        <position position="437"/>
    </location>
</feature>
<dbReference type="GO" id="GO:0017004">
    <property type="term" value="P:cytochrome complex assembly"/>
    <property type="evidence" value="ECO:0007669"/>
    <property type="project" value="UniProtKB-KW"/>
</dbReference>
<dbReference type="PROSITE" id="PS51257">
    <property type="entry name" value="PROKAR_LIPOPROTEIN"/>
    <property type="match status" value="1"/>
</dbReference>
<accession>A0A7C0Y1G0</accession>
<gene>
    <name evidence="8" type="ORF">ENG63_00995</name>
</gene>
<name>A0A7C0Y1G0_DESA2</name>
<feature type="domain" description="ResB-like" evidence="7">
    <location>
        <begin position="15"/>
        <end position="333"/>
    </location>
</feature>
<keyword evidence="3" id="KW-0201">Cytochrome c-type biogenesis</keyword>
<dbReference type="InterPro" id="IPR007816">
    <property type="entry name" value="ResB-like_domain"/>
</dbReference>
<keyword evidence="4 6" id="KW-1133">Transmembrane helix</keyword>
<reference evidence="8" key="1">
    <citation type="journal article" date="2020" name="mSystems">
        <title>Genome- and Community-Level Interaction Insights into Carbon Utilization and Element Cycling Functions of Hydrothermarchaeota in Hydrothermal Sediment.</title>
        <authorList>
            <person name="Zhou Z."/>
            <person name="Liu Y."/>
            <person name="Xu W."/>
            <person name="Pan J."/>
            <person name="Luo Z.H."/>
            <person name="Li M."/>
        </authorList>
    </citation>
    <scope>NUCLEOTIDE SEQUENCE [LARGE SCALE GENOMIC DNA]</scope>
    <source>
        <strain evidence="8">HyVt-233</strain>
    </source>
</reference>
<evidence type="ECO:0000256" key="5">
    <source>
        <dbReference type="ARBA" id="ARBA00023136"/>
    </source>
</evidence>
<dbReference type="PANTHER" id="PTHR31566:SF0">
    <property type="entry name" value="CYTOCHROME C BIOGENESIS PROTEIN CCS1, CHLOROPLASTIC"/>
    <property type="match status" value="1"/>
</dbReference>
<keyword evidence="2 6" id="KW-0812">Transmembrane</keyword>
<protein>
    <submittedName>
        <fullName evidence="8">Cytochrome c biogenesis protein ResB</fullName>
    </submittedName>
</protein>
<sequence>MKIILEKIFHFLSSVRLTIILLILLALACTCGTLLPQNQPLTIYQKQFGNLGTKLIDALSLNDVYHAIWFQFLLFSLSINLIICSLDRLPKTWRLWRYEKKEVDKKFFKHLPLSEKIVCSMPLEKAKEKIISLFEKDFPKIEVISNPVFALYGKKGNISYWGPYIVHSGILVVLLGAIITSVFGFSGSMFIPEGEVSNTVFLHGKGHKIHNLPFSLKCEKFIIEYYPNGTPKEYISHLTIIDGKQKISKIIKVNAPLDYRGFRFYQANYGVASRPTLTLFVINRKTGEKFEITVPFNQSVSLPDGKGSIKVVRAFSDLMNMGPAFQLVVIEDDKPQTTWVIERFPQFDAMHRKGKYAFVLKNYTRYTGLQVKKDPGVWIVWIGCLIIIGGLAIGLFVIPQKMWLHLTPHPKGCEILIGGMATKRRTLFKHTFQRWIK</sequence>
<dbReference type="Pfam" id="PF05140">
    <property type="entry name" value="ResB"/>
    <property type="match status" value="2"/>
</dbReference>
<dbReference type="InterPro" id="IPR023494">
    <property type="entry name" value="Cyt_c_bgen_Ccs1/CcsB/ResB"/>
</dbReference>
<evidence type="ECO:0000256" key="2">
    <source>
        <dbReference type="ARBA" id="ARBA00022692"/>
    </source>
</evidence>
<evidence type="ECO:0000256" key="4">
    <source>
        <dbReference type="ARBA" id="ARBA00022989"/>
    </source>
</evidence>
<dbReference type="GO" id="GO:0016020">
    <property type="term" value="C:membrane"/>
    <property type="evidence" value="ECO:0007669"/>
    <property type="project" value="UniProtKB-SubCell"/>
</dbReference>
<feature type="transmembrane region" description="Helical" evidence="6">
    <location>
        <begin position="378"/>
        <end position="398"/>
    </location>
</feature>
<dbReference type="Proteomes" id="UP000886289">
    <property type="component" value="Unassembled WGS sequence"/>
</dbReference>
<feature type="domain" description="ResB-like" evidence="7">
    <location>
        <begin position="342"/>
        <end position="432"/>
    </location>
</feature>
<dbReference type="AlphaFoldDB" id="A0A7C0Y1G0"/>
<evidence type="ECO:0000313" key="8">
    <source>
        <dbReference type="EMBL" id="HDD43427.1"/>
    </source>
</evidence>
<dbReference type="EMBL" id="DRBS01000039">
    <property type="protein sequence ID" value="HDD43427.1"/>
    <property type="molecule type" value="Genomic_DNA"/>
</dbReference>
<dbReference type="PANTHER" id="PTHR31566">
    <property type="entry name" value="CYTOCHROME C BIOGENESIS PROTEIN CCS1, CHLOROPLASTIC"/>
    <property type="match status" value="1"/>
</dbReference>
<feature type="transmembrane region" description="Helical" evidence="6">
    <location>
        <begin position="164"/>
        <end position="191"/>
    </location>
</feature>
<comment type="caution">
    <text evidence="8">The sequence shown here is derived from an EMBL/GenBank/DDBJ whole genome shotgun (WGS) entry which is preliminary data.</text>
</comment>
<comment type="subcellular location">
    <subcellularLocation>
        <location evidence="1">Membrane</location>
        <topology evidence="1">Multi-pass membrane protein</topology>
    </subcellularLocation>
</comment>
<evidence type="ECO:0000256" key="1">
    <source>
        <dbReference type="ARBA" id="ARBA00004141"/>
    </source>
</evidence>
<organism evidence="8">
    <name type="scientific">Desulfofervidus auxilii</name>
    <dbReference type="NCBI Taxonomy" id="1621989"/>
    <lineage>
        <taxon>Bacteria</taxon>
        <taxon>Pseudomonadati</taxon>
        <taxon>Thermodesulfobacteriota</taxon>
        <taxon>Candidatus Desulfofervidia</taxon>
        <taxon>Candidatus Desulfofervidales</taxon>
        <taxon>Candidatus Desulfofervidaceae</taxon>
        <taxon>Candidatus Desulfofervidus</taxon>
    </lineage>
</organism>
<evidence type="ECO:0000259" key="7">
    <source>
        <dbReference type="Pfam" id="PF05140"/>
    </source>
</evidence>
<feature type="transmembrane region" description="Helical" evidence="6">
    <location>
        <begin position="64"/>
        <end position="86"/>
    </location>
</feature>
<proteinExistence type="predicted"/>
<keyword evidence="5 6" id="KW-0472">Membrane</keyword>